<dbReference type="InterPro" id="IPR051043">
    <property type="entry name" value="Sulfatase_Mod_Factor_Kinase"/>
</dbReference>
<dbReference type="SUPFAM" id="SSF56436">
    <property type="entry name" value="C-type lectin-like"/>
    <property type="match status" value="1"/>
</dbReference>
<evidence type="ECO:0000256" key="1">
    <source>
        <dbReference type="SAM" id="SignalP"/>
    </source>
</evidence>
<dbReference type="InterPro" id="IPR005532">
    <property type="entry name" value="SUMF_dom"/>
</dbReference>
<dbReference type="PANTHER" id="PTHR23150:SF35">
    <property type="entry name" value="BLL6746 PROTEIN"/>
    <property type="match status" value="1"/>
</dbReference>
<evidence type="ECO:0000313" key="3">
    <source>
        <dbReference type="EMBL" id="MBI1494052.1"/>
    </source>
</evidence>
<evidence type="ECO:0000259" key="2">
    <source>
        <dbReference type="Pfam" id="PF03781"/>
    </source>
</evidence>
<dbReference type="Gene3D" id="3.90.1580.10">
    <property type="entry name" value="paralog of FGE (formylglycine-generating enzyme)"/>
    <property type="match status" value="1"/>
</dbReference>
<reference evidence="3" key="1">
    <citation type="submission" date="2020-10" db="EMBL/GenBank/DDBJ databases">
        <title>Paenihalocynthiibacter styelae gen. nov., sp. nov., isolated from stalked sea squirt Styela clava.</title>
        <authorList>
            <person name="Kim Y.-O."/>
            <person name="Yoon J.-H."/>
        </authorList>
    </citation>
    <scope>NUCLEOTIDE SEQUENCE</scope>
    <source>
        <strain evidence="3">MYP1-1</strain>
    </source>
</reference>
<feature type="signal peptide" evidence="1">
    <location>
        <begin position="1"/>
        <end position="23"/>
    </location>
</feature>
<protein>
    <submittedName>
        <fullName evidence="3">Formylglycine-generating enzyme family protein</fullName>
    </submittedName>
</protein>
<dbReference type="RefSeq" id="WP_228848854.1">
    <property type="nucleotide sequence ID" value="NZ_JADCKQ010000007.1"/>
</dbReference>
<dbReference type="InterPro" id="IPR042095">
    <property type="entry name" value="SUMF_sf"/>
</dbReference>
<dbReference type="GO" id="GO:0120147">
    <property type="term" value="F:formylglycine-generating oxidase activity"/>
    <property type="evidence" value="ECO:0007669"/>
    <property type="project" value="TreeGrafter"/>
</dbReference>
<name>A0A8J7IET4_9RHOB</name>
<evidence type="ECO:0000313" key="4">
    <source>
        <dbReference type="Proteomes" id="UP000640583"/>
    </source>
</evidence>
<gene>
    <name evidence="3" type="ORF">H1D41_10425</name>
</gene>
<accession>A0A8J7IET4</accession>
<dbReference type="PANTHER" id="PTHR23150">
    <property type="entry name" value="SULFATASE MODIFYING FACTOR 1, 2"/>
    <property type="match status" value="1"/>
</dbReference>
<dbReference type="EMBL" id="JADCKQ010000007">
    <property type="protein sequence ID" value="MBI1494052.1"/>
    <property type="molecule type" value="Genomic_DNA"/>
</dbReference>
<comment type="caution">
    <text evidence="3">The sequence shown here is derived from an EMBL/GenBank/DDBJ whole genome shotgun (WGS) entry which is preliminary data.</text>
</comment>
<dbReference type="InterPro" id="IPR016187">
    <property type="entry name" value="CTDL_fold"/>
</dbReference>
<dbReference type="Pfam" id="PF03781">
    <property type="entry name" value="FGE-sulfatase"/>
    <property type="match status" value="1"/>
</dbReference>
<organism evidence="3 4">
    <name type="scientific">Halocynthiibacter styelae</name>
    <dbReference type="NCBI Taxonomy" id="2761955"/>
    <lineage>
        <taxon>Bacteria</taxon>
        <taxon>Pseudomonadati</taxon>
        <taxon>Pseudomonadota</taxon>
        <taxon>Alphaproteobacteria</taxon>
        <taxon>Rhodobacterales</taxon>
        <taxon>Paracoccaceae</taxon>
        <taxon>Halocynthiibacter</taxon>
    </lineage>
</organism>
<dbReference type="Proteomes" id="UP000640583">
    <property type="component" value="Unassembled WGS sequence"/>
</dbReference>
<feature type="domain" description="Sulfatase-modifying factor enzyme-like" evidence="2">
    <location>
        <begin position="47"/>
        <end position="327"/>
    </location>
</feature>
<dbReference type="AlphaFoldDB" id="A0A8J7IET4"/>
<keyword evidence="1" id="KW-0732">Signal</keyword>
<proteinExistence type="predicted"/>
<keyword evidence="4" id="KW-1185">Reference proteome</keyword>
<feature type="chain" id="PRO_5035308193" evidence="1">
    <location>
        <begin position="24"/>
        <end position="335"/>
    </location>
</feature>
<sequence>MSRTLTSLFLSFTLSASPSILNAEDNGQVISPPRLEPLAHFQECADCPEMITIPPGSFMMGATEEEARDQLTIYNSYDATKDSSDGRFRFVPIEEPRHPVEMDIPYAMARTETTQADWMTCVEAGACSHVPDNWILKFAGYAPLGPDHPVVNVSYLDTLEYVAWLNSLVGADVYRLPTEAEWEYAARAGTTTRFPWGDEVTADQANFSREMTESIQGRISGNEVSRPDLVNRGIPVPVDELNAANPWGLRHMPGNVHEITMSCWTRTHLGLPTDSAYLEHARTQDTCEIMVGKGGGFNSAMSALRPANRFRPRWDTRDYVRGFRVIRELQNLPGS</sequence>